<dbReference type="InterPro" id="IPR029058">
    <property type="entry name" value="AB_hydrolase_fold"/>
</dbReference>
<evidence type="ECO:0000313" key="6">
    <source>
        <dbReference type="EMBL" id="CAK9107171.1"/>
    </source>
</evidence>
<proteinExistence type="inferred from homology"/>
<feature type="domain" description="Thioesterase TesA-like" evidence="5">
    <location>
        <begin position="53"/>
        <end position="273"/>
    </location>
</feature>
<accession>A0ABP0S4B9</accession>
<dbReference type="SUPFAM" id="SSF56214">
    <property type="entry name" value="4'-phosphopantetheinyl transferase"/>
    <property type="match status" value="2"/>
</dbReference>
<protein>
    <submittedName>
        <fullName evidence="6">Gramicidin S biosynthesis protein GrsT</fullName>
    </submittedName>
</protein>
<dbReference type="Pfam" id="PF01648">
    <property type="entry name" value="ACPS"/>
    <property type="match status" value="1"/>
</dbReference>
<feature type="region of interest" description="Disordered" evidence="4">
    <location>
        <begin position="1"/>
        <end position="27"/>
    </location>
</feature>
<evidence type="ECO:0000256" key="3">
    <source>
        <dbReference type="ARBA" id="ARBA00022801"/>
    </source>
</evidence>
<evidence type="ECO:0000256" key="1">
    <source>
        <dbReference type="ARBA" id="ARBA00007169"/>
    </source>
</evidence>
<evidence type="ECO:0000259" key="5">
    <source>
        <dbReference type="SMART" id="SM00824"/>
    </source>
</evidence>
<dbReference type="Pfam" id="PF22624">
    <property type="entry name" value="AASDHPPT_N"/>
    <property type="match status" value="1"/>
</dbReference>
<evidence type="ECO:0000256" key="2">
    <source>
        <dbReference type="ARBA" id="ARBA00022679"/>
    </source>
</evidence>
<name>A0ABP0S4B9_9DINO</name>
<gene>
    <name evidence="6" type="ORF">SCF082_LOCUS49899</name>
</gene>
<organism evidence="6 7">
    <name type="scientific">Durusdinium trenchii</name>
    <dbReference type="NCBI Taxonomy" id="1381693"/>
    <lineage>
        <taxon>Eukaryota</taxon>
        <taxon>Sar</taxon>
        <taxon>Alveolata</taxon>
        <taxon>Dinophyceae</taxon>
        <taxon>Suessiales</taxon>
        <taxon>Symbiodiniaceae</taxon>
        <taxon>Durusdinium</taxon>
    </lineage>
</organism>
<dbReference type="InterPro" id="IPR037143">
    <property type="entry name" value="4-PPantetheinyl_Trfase_dom_sf"/>
</dbReference>
<dbReference type="PANTHER" id="PTHR11487:SF0">
    <property type="entry name" value="S-ACYL FATTY ACID SYNTHASE THIOESTERASE, MEDIUM CHAIN"/>
    <property type="match status" value="1"/>
</dbReference>
<reference evidence="6 7" key="1">
    <citation type="submission" date="2024-02" db="EMBL/GenBank/DDBJ databases">
        <authorList>
            <person name="Chen Y."/>
            <person name="Shah S."/>
            <person name="Dougan E. K."/>
            <person name="Thang M."/>
            <person name="Chan C."/>
        </authorList>
    </citation>
    <scope>NUCLEOTIDE SEQUENCE [LARGE SCALE GENOMIC DNA]</scope>
</reference>
<dbReference type="SMART" id="SM00824">
    <property type="entry name" value="PKS_TE"/>
    <property type="match status" value="1"/>
</dbReference>
<dbReference type="PANTHER" id="PTHR11487">
    <property type="entry name" value="THIOESTERASE"/>
    <property type="match status" value="1"/>
</dbReference>
<evidence type="ECO:0000313" key="7">
    <source>
        <dbReference type="Proteomes" id="UP001642464"/>
    </source>
</evidence>
<dbReference type="Gene3D" id="3.90.470.20">
    <property type="entry name" value="4'-phosphopantetheinyl transferase domain"/>
    <property type="match status" value="2"/>
</dbReference>
<dbReference type="InterPro" id="IPR001031">
    <property type="entry name" value="Thioesterase"/>
</dbReference>
<dbReference type="InterPro" id="IPR008278">
    <property type="entry name" value="4-PPantetheinyl_Trfase_dom"/>
</dbReference>
<keyword evidence="2" id="KW-0808">Transferase</keyword>
<sequence>MWAQSGLQPRRAPLQCVRPAHEKDSARNRKEGGWRLGYFQRSPRDDDCQFRLICFPHAGAGASAYARWQELVPSNIEVWAATYPGHEEQMQEPPLATISACAKVLSDELNRSQDLPFAFFGHSMGALVAFEAAQQLRRSQRRLPLVLFVSGHIAPQRIGLRAPIHLLDDDQFLERIVDLGGTTGDLLHVPEWRELLLPLLKTDIAACETYKLPPNASLPCRLIALGGTDDEIASEPDMLAWQEQTTYSFRQEVFAGDHFYLQSDTEDVVEVMTQEVDWDLERIDCDWQKPDVLQLDESMIHLWSFCCDLGEQPERHWLELLAPDEREAANEFQLDLDRQKFIVRRAMIRRILAAYSSLNPDALRFEVGSHGKPRLALSDMTTELRVNWSESGGLVLLAVALQRLVGVDCEVIRAVDDLESMIAQIAPPEEVERFNRYSEQRRTEEFFDLWARKEAAVKGLGTGLTVPATELLFEERAESRWALRVNSHPTGQDDAWLVESIAPFAGYAGGLAYGPLAPSTAPRTPLSIDFRSLEADAASPVRLRCASRMLG</sequence>
<dbReference type="Pfam" id="PF00975">
    <property type="entry name" value="Thioesterase"/>
    <property type="match status" value="1"/>
</dbReference>
<dbReference type="Proteomes" id="UP001642464">
    <property type="component" value="Unassembled WGS sequence"/>
</dbReference>
<keyword evidence="7" id="KW-1185">Reference proteome</keyword>
<dbReference type="SUPFAM" id="SSF53474">
    <property type="entry name" value="alpha/beta-Hydrolases"/>
    <property type="match status" value="1"/>
</dbReference>
<dbReference type="InterPro" id="IPR012223">
    <property type="entry name" value="TEII"/>
</dbReference>
<dbReference type="InterPro" id="IPR020802">
    <property type="entry name" value="TesA-like"/>
</dbReference>
<keyword evidence="3" id="KW-0378">Hydrolase</keyword>
<dbReference type="InterPro" id="IPR055066">
    <property type="entry name" value="AASDHPPT_N"/>
</dbReference>
<dbReference type="Gene3D" id="3.40.50.1820">
    <property type="entry name" value="alpha/beta hydrolase"/>
    <property type="match status" value="1"/>
</dbReference>
<comment type="caution">
    <text evidence="6">The sequence shown here is derived from an EMBL/GenBank/DDBJ whole genome shotgun (WGS) entry which is preliminary data.</text>
</comment>
<evidence type="ECO:0000256" key="4">
    <source>
        <dbReference type="SAM" id="MobiDB-lite"/>
    </source>
</evidence>
<dbReference type="EMBL" id="CAXAMM010042866">
    <property type="protein sequence ID" value="CAK9107171.1"/>
    <property type="molecule type" value="Genomic_DNA"/>
</dbReference>
<comment type="similarity">
    <text evidence="1">Belongs to the thioesterase family.</text>
</comment>